<accession>A0ABC8JVA6</accession>
<protein>
    <submittedName>
        <fullName evidence="3">Uncharacterized protein</fullName>
    </submittedName>
</protein>
<name>A0ABC8JVA6_ERUVS</name>
<keyword evidence="1" id="KW-0175">Coiled coil</keyword>
<gene>
    <name evidence="3" type="ORF">ERUC_LOCUS15710</name>
</gene>
<evidence type="ECO:0000313" key="3">
    <source>
        <dbReference type="EMBL" id="CAH8341828.1"/>
    </source>
</evidence>
<feature type="coiled-coil region" evidence="1">
    <location>
        <begin position="142"/>
        <end position="169"/>
    </location>
</feature>
<feature type="transmembrane region" description="Helical" evidence="2">
    <location>
        <begin position="75"/>
        <end position="94"/>
    </location>
</feature>
<dbReference type="AlphaFoldDB" id="A0ABC8JVA6"/>
<reference evidence="3 4" key="1">
    <citation type="submission" date="2022-03" db="EMBL/GenBank/DDBJ databases">
        <authorList>
            <person name="Macdonald S."/>
            <person name="Ahmed S."/>
            <person name="Newling K."/>
        </authorList>
    </citation>
    <scope>NUCLEOTIDE SEQUENCE [LARGE SCALE GENOMIC DNA]</scope>
</reference>
<sequence>MNTIEAYRERLRRNLECSARDLFWLERLSLFVILLFSYRGVSLLFSCPLFATTLFASFLPWYFPKTSSADCSGFAISRMWLFLLDRFMLLVSLFAYKTVWLWRFTVIVSLAVHYFYITEYLDRLKKTHHAEPIGIADNSSEEVDVSKELEKTRELLEDLKEDGKKIDIEMEFIDNLINSDLETHRSNLSVKLLELRKELRDVGGKIRTHKELMNSFVNSELPLRSNVDHEDNKGSREVASLADQVHEAYFVIQETAKAAKTTSDRAYLIYLFAQEISAQIQKKLWMMKLEDLERFSELKEELRRMSLHFAARRMEAKVAADRAAEELTNATVKLMEEVGIQQLEESKID</sequence>
<keyword evidence="2" id="KW-0812">Transmembrane</keyword>
<evidence type="ECO:0000256" key="1">
    <source>
        <dbReference type="SAM" id="Coils"/>
    </source>
</evidence>
<dbReference type="Proteomes" id="UP001642260">
    <property type="component" value="Unassembled WGS sequence"/>
</dbReference>
<keyword evidence="2" id="KW-1133">Transmembrane helix</keyword>
<keyword evidence="4" id="KW-1185">Reference proteome</keyword>
<dbReference type="EMBL" id="CAKOAT010147376">
    <property type="protein sequence ID" value="CAH8341828.1"/>
    <property type="molecule type" value="Genomic_DNA"/>
</dbReference>
<keyword evidence="2" id="KW-0472">Membrane</keyword>
<organism evidence="3 4">
    <name type="scientific">Eruca vesicaria subsp. sativa</name>
    <name type="common">Garden rocket</name>
    <name type="synonym">Eruca sativa</name>
    <dbReference type="NCBI Taxonomy" id="29727"/>
    <lineage>
        <taxon>Eukaryota</taxon>
        <taxon>Viridiplantae</taxon>
        <taxon>Streptophyta</taxon>
        <taxon>Embryophyta</taxon>
        <taxon>Tracheophyta</taxon>
        <taxon>Spermatophyta</taxon>
        <taxon>Magnoliopsida</taxon>
        <taxon>eudicotyledons</taxon>
        <taxon>Gunneridae</taxon>
        <taxon>Pentapetalae</taxon>
        <taxon>rosids</taxon>
        <taxon>malvids</taxon>
        <taxon>Brassicales</taxon>
        <taxon>Brassicaceae</taxon>
        <taxon>Brassiceae</taxon>
        <taxon>Eruca</taxon>
    </lineage>
</organism>
<feature type="transmembrane region" description="Helical" evidence="2">
    <location>
        <begin position="43"/>
        <end position="63"/>
    </location>
</feature>
<evidence type="ECO:0000256" key="2">
    <source>
        <dbReference type="SAM" id="Phobius"/>
    </source>
</evidence>
<comment type="caution">
    <text evidence="3">The sequence shown here is derived from an EMBL/GenBank/DDBJ whole genome shotgun (WGS) entry which is preliminary data.</text>
</comment>
<proteinExistence type="predicted"/>
<evidence type="ECO:0000313" key="4">
    <source>
        <dbReference type="Proteomes" id="UP001642260"/>
    </source>
</evidence>
<feature type="transmembrane region" description="Helical" evidence="2">
    <location>
        <begin position="100"/>
        <end position="117"/>
    </location>
</feature>